<dbReference type="EC" id="2.1.3.3" evidence="2"/>
<protein>
    <recommendedName>
        <fullName evidence="2">ornithine carbamoyltransferase</fullName>
        <ecNumber evidence="2">2.1.3.3</ecNumber>
    </recommendedName>
</protein>
<feature type="domain" description="Aspartate/ornithine carbamoyltransferase Asp/Orn-binding" evidence="6">
    <location>
        <begin position="1127"/>
        <end position="1280"/>
    </location>
</feature>
<dbReference type="Gene3D" id="3.40.50.1370">
    <property type="entry name" value="Aspartate/ornithine carbamoyltransferase"/>
    <property type="match status" value="2"/>
</dbReference>
<dbReference type="PRINTS" id="PR00102">
    <property type="entry name" value="OTCASE"/>
</dbReference>
<dbReference type="PANTHER" id="PTHR45753:SF3">
    <property type="entry name" value="ORNITHINE TRANSCARBAMYLASE, MITOCHONDRIAL"/>
    <property type="match status" value="1"/>
</dbReference>
<dbReference type="GO" id="GO:0006629">
    <property type="term" value="P:lipid metabolic process"/>
    <property type="evidence" value="ECO:0007669"/>
    <property type="project" value="InterPro"/>
</dbReference>
<dbReference type="Proteomes" id="UP000186817">
    <property type="component" value="Unassembled WGS sequence"/>
</dbReference>
<reference evidence="8 9" key="1">
    <citation type="submission" date="2016-02" db="EMBL/GenBank/DDBJ databases">
        <title>Genome analysis of coral dinoflagellate symbionts highlights evolutionary adaptations to a symbiotic lifestyle.</title>
        <authorList>
            <person name="Aranda M."/>
            <person name="Li Y."/>
            <person name="Liew Y.J."/>
            <person name="Baumgarten S."/>
            <person name="Simakov O."/>
            <person name="Wilson M."/>
            <person name="Piel J."/>
            <person name="Ashoor H."/>
            <person name="Bougouffa S."/>
            <person name="Bajic V.B."/>
            <person name="Ryu T."/>
            <person name="Ravasi T."/>
            <person name="Bayer T."/>
            <person name="Micklem G."/>
            <person name="Kim H."/>
            <person name="Bhak J."/>
            <person name="Lajeunesse T.C."/>
            <person name="Voolstra C.R."/>
        </authorList>
    </citation>
    <scope>NUCLEOTIDE SEQUENCE [LARGE SCALE GENOMIC DNA]</scope>
    <source>
        <strain evidence="8 9">CCMP2467</strain>
    </source>
</reference>
<gene>
    <name evidence="8" type="primary">argF</name>
    <name evidence="8" type="ORF">AK812_SmicGene41164</name>
</gene>
<dbReference type="InterPro" id="IPR002292">
    <property type="entry name" value="Orn/put_carbamltrans"/>
</dbReference>
<accession>A0A1Q9C6U8</accession>
<dbReference type="InterPro" id="IPR006813">
    <property type="entry name" value="Glyco_trans_17"/>
</dbReference>
<name>A0A1Q9C6U8_SYMMI</name>
<comment type="caution">
    <text evidence="8">The sequence shown here is derived from an EMBL/GenBank/DDBJ whole genome shotgun (WGS) entry which is preliminary data.</text>
</comment>
<dbReference type="FunFam" id="3.40.50.1370:FF:000008">
    <property type="entry name" value="Ornithine carbamoyltransferase"/>
    <property type="match status" value="1"/>
</dbReference>
<evidence type="ECO:0000259" key="7">
    <source>
        <dbReference type="Pfam" id="PF00487"/>
    </source>
</evidence>
<evidence type="ECO:0000256" key="5">
    <source>
        <dbReference type="SAM" id="Phobius"/>
    </source>
</evidence>
<dbReference type="EMBL" id="LSRX01001583">
    <property type="protein sequence ID" value="OLP78641.1"/>
    <property type="molecule type" value="Genomic_DNA"/>
</dbReference>
<dbReference type="GO" id="GO:0003830">
    <property type="term" value="F:beta-1,4-mannosylglycoprotein 4-beta-N-acetylglucosaminyltransferase activity"/>
    <property type="evidence" value="ECO:0007669"/>
    <property type="project" value="InterPro"/>
</dbReference>
<dbReference type="InterPro" id="IPR036901">
    <property type="entry name" value="Asp/Orn_carbamoylTrfase_sf"/>
</dbReference>
<dbReference type="GO" id="GO:0016597">
    <property type="term" value="F:amino acid binding"/>
    <property type="evidence" value="ECO:0007669"/>
    <property type="project" value="InterPro"/>
</dbReference>
<proteinExistence type="inferred from homology"/>
<evidence type="ECO:0000256" key="3">
    <source>
        <dbReference type="ARBA" id="ARBA00022679"/>
    </source>
</evidence>
<dbReference type="PANTHER" id="PTHR45753">
    <property type="entry name" value="ORNITHINE CARBAMOYLTRANSFERASE, MITOCHONDRIAL"/>
    <property type="match status" value="1"/>
</dbReference>
<feature type="transmembrane region" description="Helical" evidence="5">
    <location>
        <begin position="1589"/>
        <end position="1611"/>
    </location>
</feature>
<dbReference type="Pfam" id="PF04724">
    <property type="entry name" value="Glyco_transf_17"/>
    <property type="match status" value="1"/>
</dbReference>
<evidence type="ECO:0000256" key="2">
    <source>
        <dbReference type="ARBA" id="ARBA00013007"/>
    </source>
</evidence>
<evidence type="ECO:0000259" key="6">
    <source>
        <dbReference type="Pfam" id="PF00185"/>
    </source>
</evidence>
<evidence type="ECO:0000313" key="8">
    <source>
        <dbReference type="EMBL" id="OLP78641.1"/>
    </source>
</evidence>
<dbReference type="Pfam" id="PF00487">
    <property type="entry name" value="FA_desaturase"/>
    <property type="match status" value="1"/>
</dbReference>
<dbReference type="SUPFAM" id="SSF53671">
    <property type="entry name" value="Aspartate/ornithine carbamoyltransferase"/>
    <property type="match status" value="1"/>
</dbReference>
<evidence type="ECO:0000256" key="4">
    <source>
        <dbReference type="SAM" id="MobiDB-lite"/>
    </source>
</evidence>
<evidence type="ECO:0000256" key="1">
    <source>
        <dbReference type="ARBA" id="ARBA00007805"/>
    </source>
</evidence>
<organism evidence="8 9">
    <name type="scientific">Symbiodinium microadriaticum</name>
    <name type="common">Dinoflagellate</name>
    <name type="synonym">Zooxanthella microadriatica</name>
    <dbReference type="NCBI Taxonomy" id="2951"/>
    <lineage>
        <taxon>Eukaryota</taxon>
        <taxon>Sar</taxon>
        <taxon>Alveolata</taxon>
        <taxon>Dinophyceae</taxon>
        <taxon>Suessiales</taxon>
        <taxon>Symbiodiniaceae</taxon>
        <taxon>Symbiodinium</taxon>
    </lineage>
</organism>
<dbReference type="GO" id="GO:0019240">
    <property type="term" value="P:citrulline biosynthetic process"/>
    <property type="evidence" value="ECO:0007669"/>
    <property type="project" value="TreeGrafter"/>
</dbReference>
<dbReference type="InterPro" id="IPR005804">
    <property type="entry name" value="FA_desaturase_dom"/>
</dbReference>
<dbReference type="InterPro" id="IPR006130">
    <property type="entry name" value="Asp/Orn_carbamoylTrfase"/>
</dbReference>
<dbReference type="OrthoDB" id="438058at2759"/>
<keyword evidence="5" id="KW-0812">Transmembrane</keyword>
<keyword evidence="9" id="KW-1185">Reference proteome</keyword>
<dbReference type="GO" id="GO:0042450">
    <property type="term" value="P:L-arginine biosynthetic process via ornithine"/>
    <property type="evidence" value="ECO:0007669"/>
    <property type="project" value="TreeGrafter"/>
</dbReference>
<keyword evidence="3 8" id="KW-0808">Transferase</keyword>
<keyword evidence="5" id="KW-0472">Membrane</keyword>
<sequence>MTGVLPVAAPPVAEPSLADLARTAGAGPEIRLYLDERGIRSVGALALVANDQESFKEVICQPLLHGWRRSPDTEEILLDATERPIASAVLVFMYQLAREARAKQSAVSQGGSNALPSGERTRFFTNTRSNKLSVEDGLLREEEDKDDDWVPRGLMSVLDGLRAVKWLYILVEMGPEKQVRRYFEYMTLKARARDNKVEQFRSYFESAPWKLCGYLRAKKTFTEASELVMADVASFQEHMMKEPAWEPSGRRRPNSDTSSTGRAPNKQPRLRETPKQRRRYEFFTTNCTIAAHTPFGVRVRAVIAWETDPCAILVSKRLFRGLRFDRGATGRLFEIFCQYIQNLERLLPEVSFLLLVENVVMNSQQDVDFFSKQLRAEAIVLDGASFGLVSRPRVWWTRLDWGCFKTNPLTNEPFKWSRHHGMRKLLPEVPKDWCQDIAMPGLSFHPSVAAGDKLLPCIVTPAPNEAAGREPPKQMRGQVDASTRQRWLAGLRQYAPWMFAETAMVRNSQQELTLLPAELEEQLHHYAPGATRVAEVSPKDRHRLLGNSWHVGCAMFLMHCILSQHASSRVKPAPADDEQAALQEAIRFAREFPLSVSRQVELNPSVLPPISDEWEHWIASAAVVHPLLDKLRLPAGLESVYSRIRELGCSIDDHRRLIVQGVHSLIAESRQVTERWFQGLPQHVRAAYDLGTERSCVQIPVFVELLRGCGYPDADDLEHELSSGMNMMGLIRPTCGWQPRSDSKYSHPIDMQTFQALNKDYVQSRLRGGRVDEEWPALLVEISSEVRNGKMEGPFQAPPSWGDLEAAYRQYPVENPDHCYVVLASVRQALEQVIPLVGSQDVSVLYADAYFELGKAALSKGYGRDEHVNHLLAWFHHLAMRLGWQGHFEWVASSANISDNVSRGSLERASALGWRFLTSDLQPLWDILLRVAHDMEYACGAGVTEALALEWAFSGLPEDQSFATLADERLFQGLPQTAEAQEQRLEWHEAYREYVSLMEDLVLSACTAQANVTREAVLAQLAEVAAGEVPAQLSAQHRPMAADRKHARFLLSMFEYSSFLTTMQELLDRQQRGLPLSFGSRPPKACVAATSVVAEIPVVNALDDYAHPLQMLADLLTVLEYKGSFKDFTMTYMGDLENNVTYDLMRTAALMGYNLNLAGQGDIEKSVWEEVNTLAKASGSKVKVCASAAEAMTGVDCVYTDSWMSYGIPKEEEEARMKLFMPFQVTTDLMKLAKPDCIFMNCLPAARGMEQTAEVIDGPQSVVFDQAENRLHAMKALAVFLMAPKRFSEIMGLGRPPAQSKAQATLRMPCSALVLAMQRGLKSDVYVISESAYGLRGDQKPLHFSRQRDRFKPFLAQVEHILLDNCTKYSSAISKMRRETNKGKKKGGTMFSAESIQRICVLKTLIQRRPEIPDDALLIFSDLDEVPSAQAIQMLRLCKTKSSAKDGPWIQAHYPLPYNLRVGCKARKKTELHYQGVFTTMGFLRRKRGLALRYNMRKNLIVPRAGIHLTYVGSRADVDYKLLHHGESGQFVPLVALWHRRRVDMGSMEEMAPIDSKSSEGPSGGIAPPPVTQRELRQLGLTKLSDAEAFAQLIFHLGCLAVCATVVMWAYERGHWGLLLLSYIPFGVVESFLFNGFHECVHNTAFETKMLNTAFAHLLGFENFRGAKWFWCFHWSHHRFTNDPDKDPELSGESVDLDDPTKSLKGYLQFVSGYPFGFERVLRMARTALYNEVDPWVAEKPIATQQFVRMESAAYLCGYVSLAVAGLLWWRTVGVKLVLLWIVPHCVGAGHLRLYQFAEHRACKMGRYTDTNAWICARTTSTWWLYRKLAWYMPFHVEHHAFPNVPFHKLESAHELVKATYQKQGMESVPTGCDPPGSDGYSGLHWVMFKRMLNNTFSKEIKRNGWETAKSNLTRVQHQLDTEVLATKATANGKRLNFCEIDEKTLASMEQLLRDNPVSVARAWERGKSSVLRKEPAGELSKCQVPWALLTHPERYPHFWGRATE</sequence>
<comment type="similarity">
    <text evidence="1">Belongs to the aspartate/ornithine carbamoyltransferase superfamily. OTCase family.</text>
</comment>
<dbReference type="Pfam" id="PF00185">
    <property type="entry name" value="OTCace"/>
    <property type="match status" value="1"/>
</dbReference>
<evidence type="ECO:0000313" key="9">
    <source>
        <dbReference type="Proteomes" id="UP000186817"/>
    </source>
</evidence>
<dbReference type="PRINTS" id="PR00100">
    <property type="entry name" value="AOTCASE"/>
</dbReference>
<dbReference type="InterPro" id="IPR006131">
    <property type="entry name" value="Asp_carbamoyltransf_Asp/Orn-bd"/>
</dbReference>
<keyword evidence="5" id="KW-1133">Transmembrane helix</keyword>
<feature type="domain" description="Fatty acid desaturase" evidence="7">
    <location>
        <begin position="1615"/>
        <end position="1866"/>
    </location>
</feature>
<dbReference type="GO" id="GO:0016020">
    <property type="term" value="C:membrane"/>
    <property type="evidence" value="ECO:0007669"/>
    <property type="project" value="InterPro"/>
</dbReference>
<dbReference type="GO" id="GO:0004585">
    <property type="term" value="F:ornithine carbamoyltransferase activity"/>
    <property type="evidence" value="ECO:0007669"/>
    <property type="project" value="UniProtKB-EC"/>
</dbReference>
<feature type="region of interest" description="Disordered" evidence="4">
    <location>
        <begin position="243"/>
        <end position="275"/>
    </location>
</feature>